<dbReference type="STRING" id="747682.MALL_0410"/>
<evidence type="ECO:0000313" key="3">
    <source>
        <dbReference type="Proteomes" id="UP000004757"/>
    </source>
</evidence>
<comment type="caution">
    <text evidence="2">The sequence shown here is derived from an EMBL/GenBank/DDBJ whole genome shotgun (WGS) entry which is preliminary data.</text>
</comment>
<evidence type="ECO:0000313" key="2">
    <source>
        <dbReference type="EMBL" id="EFF41334.1"/>
    </source>
</evidence>
<dbReference type="eggNOG" id="ENOG5032FSH">
    <property type="taxonomic scope" value="Bacteria"/>
</dbReference>
<dbReference type="NCBIfam" id="NF045835">
    <property type="entry name" value="P60_lipo"/>
    <property type="match status" value="1"/>
</dbReference>
<feature type="signal peptide" evidence="1">
    <location>
        <begin position="1"/>
        <end position="22"/>
    </location>
</feature>
<dbReference type="InterPro" id="IPR054783">
    <property type="entry name" value="P60-like"/>
</dbReference>
<keyword evidence="3" id="KW-1185">Reference proteome</keyword>
<dbReference type="Proteomes" id="UP000004757">
    <property type="component" value="Unassembled WGS sequence"/>
</dbReference>
<accession>D4XWL8</accession>
<reference evidence="2 3" key="1">
    <citation type="submission" date="2010-03" db="EMBL/GenBank/DDBJ databases">
        <authorList>
            <person name="Glass J.I."/>
            <person name="Benders G.A."/>
            <person name="Durkin A.S."/>
            <person name="Farmerie W.G."/>
            <person name="Hlavinka K."/>
            <person name="Hostetler J."/>
            <person name="Jackson J."/>
            <person name="May M.A."/>
            <person name="Miller R.H."/>
            <person name="Paralanov V."/>
            <person name="Radune D."/>
            <person name="Szczypinski B."/>
            <person name="Brown D.R."/>
        </authorList>
    </citation>
    <scope>NUCLEOTIDE SEQUENCE [LARGE SCALE GENOMIC DNA]</scope>
    <source>
        <strain evidence="2 3">A21JP2</strain>
    </source>
</reference>
<proteinExistence type="predicted"/>
<protein>
    <recommendedName>
        <fullName evidence="4">Lipoprotein</fullName>
    </recommendedName>
</protein>
<keyword evidence="1" id="KW-0732">Signal</keyword>
<evidence type="ECO:0008006" key="4">
    <source>
        <dbReference type="Google" id="ProtNLM"/>
    </source>
</evidence>
<evidence type="ECO:0000256" key="1">
    <source>
        <dbReference type="SAM" id="SignalP"/>
    </source>
</evidence>
<dbReference type="AlphaFoldDB" id="D4XWL8"/>
<name>D4XWL8_9BACT</name>
<dbReference type="OrthoDB" id="395342at2"/>
<sequence>MKRKKLFLSAISAAFIAPSVLAVSCGRNEDSAELIKQNDLFKSGKAKTVANKIWVEQVLKKLYNVTDKSLQEEFANKNSQYYKDALSAFNTFSEFSLATDELFYLKQLSDWSSKGIFTKSEVANLASITKQAPNESQFNIIFKNQSTDLSFDINKLLLVNKYFEVKDESLLLKMHDDFAKNKPNYDVNQYNLLAYALSKNYVQKWEYVSKDITDLFSEKNKTISSIEDYSKLLSSTYDQAVVAHKNLLFSDNSAIEAKLGGYKGLTPDSISKYGLEMDTDKLKLATKEALYGFFSNSEDKSLIHLKNGTNELSRPIPLYNAKTNELSVTYLNLILPIGKKVETKDKDGKAITSTVLSFDNTIYAKNLSRLAYLFMLSDKTLYDTAKSGFLKLGYKLKVTDPVILEELKGSELL</sequence>
<dbReference type="RefSeq" id="WP_005683971.1">
    <property type="nucleotide sequence ID" value="NZ_ADNC01000027.1"/>
</dbReference>
<organism evidence="2 3">
    <name type="scientific">Mycoplasmopsis alligatoris A21JP2</name>
    <dbReference type="NCBI Taxonomy" id="747682"/>
    <lineage>
        <taxon>Bacteria</taxon>
        <taxon>Bacillati</taxon>
        <taxon>Mycoplasmatota</taxon>
        <taxon>Mycoplasmoidales</taxon>
        <taxon>Metamycoplasmataceae</taxon>
        <taxon>Mycoplasmopsis</taxon>
    </lineage>
</organism>
<feature type="chain" id="PRO_5003066426" description="Lipoprotein" evidence="1">
    <location>
        <begin position="23"/>
        <end position="413"/>
    </location>
</feature>
<gene>
    <name evidence="2" type="ORF">MALL_0410</name>
</gene>
<dbReference type="EMBL" id="ADNC01000027">
    <property type="protein sequence ID" value="EFF41334.1"/>
    <property type="molecule type" value="Genomic_DNA"/>
</dbReference>
<dbReference type="PROSITE" id="PS51257">
    <property type="entry name" value="PROKAR_LIPOPROTEIN"/>
    <property type="match status" value="1"/>
</dbReference>